<accession>A0A8S9MUS1</accession>
<gene>
    <name evidence="1" type="ORF">F2Q69_00052361</name>
</gene>
<protein>
    <submittedName>
        <fullName evidence="1">Uncharacterized protein</fullName>
    </submittedName>
</protein>
<sequence>MTSLSVAVLEKVNSLSPRLSSPRRRWTSISVALLQSKGQVSDSCSSSFNTLIYLWCSILSVDSIFYGWIKSVLICSVFVSEAGMIKRLLFLSEATMQYMLASGL</sequence>
<organism evidence="1 2">
    <name type="scientific">Brassica cretica</name>
    <name type="common">Mustard</name>
    <dbReference type="NCBI Taxonomy" id="69181"/>
    <lineage>
        <taxon>Eukaryota</taxon>
        <taxon>Viridiplantae</taxon>
        <taxon>Streptophyta</taxon>
        <taxon>Embryophyta</taxon>
        <taxon>Tracheophyta</taxon>
        <taxon>Spermatophyta</taxon>
        <taxon>Magnoliopsida</taxon>
        <taxon>eudicotyledons</taxon>
        <taxon>Gunneridae</taxon>
        <taxon>Pentapetalae</taxon>
        <taxon>rosids</taxon>
        <taxon>malvids</taxon>
        <taxon>Brassicales</taxon>
        <taxon>Brassicaceae</taxon>
        <taxon>Brassiceae</taxon>
        <taxon>Brassica</taxon>
    </lineage>
</organism>
<proteinExistence type="predicted"/>
<name>A0A8S9MUS1_BRACR</name>
<evidence type="ECO:0000313" key="2">
    <source>
        <dbReference type="Proteomes" id="UP000712600"/>
    </source>
</evidence>
<dbReference type="AlphaFoldDB" id="A0A8S9MUS1"/>
<dbReference type="EMBL" id="QGKX02002183">
    <property type="protein sequence ID" value="KAF3485112.1"/>
    <property type="molecule type" value="Genomic_DNA"/>
</dbReference>
<evidence type="ECO:0000313" key="1">
    <source>
        <dbReference type="EMBL" id="KAF3485112.1"/>
    </source>
</evidence>
<comment type="caution">
    <text evidence="1">The sequence shown here is derived from an EMBL/GenBank/DDBJ whole genome shotgun (WGS) entry which is preliminary data.</text>
</comment>
<dbReference type="Proteomes" id="UP000712600">
    <property type="component" value="Unassembled WGS sequence"/>
</dbReference>
<reference evidence="1" key="1">
    <citation type="submission" date="2019-12" db="EMBL/GenBank/DDBJ databases">
        <title>Genome sequencing and annotation of Brassica cretica.</title>
        <authorList>
            <person name="Studholme D.J."/>
            <person name="Sarris P."/>
        </authorList>
    </citation>
    <scope>NUCLEOTIDE SEQUENCE</scope>
    <source>
        <strain evidence="1">PFS-109/04</strain>
        <tissue evidence="1">Leaf</tissue>
    </source>
</reference>